<sequence>MHGKYPTIFRGQGFLEYKRLLMAAFLNNSSYLYKYKPIPQAVSRIMYLNTLTSILLTAAISLWHAHAQTDNSTDTDNAANHWCGAWAGSPKPADLPSAQQLPPSDFIRRFFVEPQLQRTPFAPVVATEPKVQIPKIWGNNEFRVALLSRADTTRTYASSKSRWMDFGEALELLVENCVRQGTGGAYLVPPSPGLTQATLVVYAYAVGSYFDFQMNYYMSSPYGINPASIQNAFLTAGGAADAPVAVL</sequence>
<keyword evidence="2" id="KW-1185">Reference proteome</keyword>
<accession>A0A8H3EXV3</accession>
<dbReference type="OrthoDB" id="5365656at2759"/>
<protein>
    <submittedName>
        <fullName evidence="1">Uncharacterized protein</fullName>
    </submittedName>
</protein>
<comment type="caution">
    <text evidence="1">The sequence shown here is derived from an EMBL/GenBank/DDBJ whole genome shotgun (WGS) entry which is preliminary data.</text>
</comment>
<name>A0A8H3EXV3_9LECA</name>
<evidence type="ECO:0000313" key="1">
    <source>
        <dbReference type="EMBL" id="CAF9914502.1"/>
    </source>
</evidence>
<dbReference type="EMBL" id="CAJPDR010000073">
    <property type="protein sequence ID" value="CAF9914502.1"/>
    <property type="molecule type" value="Genomic_DNA"/>
</dbReference>
<evidence type="ECO:0000313" key="2">
    <source>
        <dbReference type="Proteomes" id="UP000664203"/>
    </source>
</evidence>
<proteinExistence type="predicted"/>
<dbReference type="Proteomes" id="UP000664203">
    <property type="component" value="Unassembled WGS sequence"/>
</dbReference>
<reference evidence="1" key="1">
    <citation type="submission" date="2021-03" db="EMBL/GenBank/DDBJ databases">
        <authorList>
            <person name="Tagirdzhanova G."/>
        </authorList>
    </citation>
    <scope>NUCLEOTIDE SEQUENCE</scope>
</reference>
<gene>
    <name evidence="1" type="ORF">ALECFALPRED_009609</name>
</gene>
<organism evidence="1 2">
    <name type="scientific">Alectoria fallacina</name>
    <dbReference type="NCBI Taxonomy" id="1903189"/>
    <lineage>
        <taxon>Eukaryota</taxon>
        <taxon>Fungi</taxon>
        <taxon>Dikarya</taxon>
        <taxon>Ascomycota</taxon>
        <taxon>Pezizomycotina</taxon>
        <taxon>Lecanoromycetes</taxon>
        <taxon>OSLEUM clade</taxon>
        <taxon>Lecanoromycetidae</taxon>
        <taxon>Lecanorales</taxon>
        <taxon>Lecanorineae</taxon>
        <taxon>Parmeliaceae</taxon>
        <taxon>Alectoria</taxon>
    </lineage>
</organism>
<dbReference type="AlphaFoldDB" id="A0A8H3EXV3"/>